<evidence type="ECO:0000313" key="18">
    <source>
        <dbReference type="EMBL" id="KAG0449195.1"/>
    </source>
</evidence>
<evidence type="ECO:0000313" key="19">
    <source>
        <dbReference type="EMBL" id="KAG0449227.1"/>
    </source>
</evidence>
<proteinExistence type="inferred from homology"/>
<organism evidence="19 20">
    <name type="scientific">Vanilla planifolia</name>
    <name type="common">Vanilla</name>
    <dbReference type="NCBI Taxonomy" id="51239"/>
    <lineage>
        <taxon>Eukaryota</taxon>
        <taxon>Viridiplantae</taxon>
        <taxon>Streptophyta</taxon>
        <taxon>Embryophyta</taxon>
        <taxon>Tracheophyta</taxon>
        <taxon>Spermatophyta</taxon>
        <taxon>Magnoliopsida</taxon>
        <taxon>Liliopsida</taxon>
        <taxon>Asparagales</taxon>
        <taxon>Orchidaceae</taxon>
        <taxon>Vanilloideae</taxon>
        <taxon>Vanilleae</taxon>
        <taxon>Vanilla</taxon>
    </lineage>
</organism>
<dbReference type="InterPro" id="IPR012337">
    <property type="entry name" value="RNaseH-like_sf"/>
</dbReference>
<comment type="subunit">
    <text evidence="6">Component of the CCR4-NOT complex, at least composed of CRR4 and CAF1 proteins.</text>
</comment>
<dbReference type="Proteomes" id="UP000636800">
    <property type="component" value="Unassembled WGS sequence"/>
</dbReference>
<dbReference type="AlphaFoldDB" id="A0A835U5K8"/>
<evidence type="ECO:0000256" key="12">
    <source>
        <dbReference type="ARBA" id="ARBA00022839"/>
    </source>
</evidence>
<evidence type="ECO:0000256" key="9">
    <source>
        <dbReference type="ARBA" id="ARBA00022722"/>
    </source>
</evidence>
<evidence type="ECO:0000256" key="17">
    <source>
        <dbReference type="ARBA" id="ARBA00025148"/>
    </source>
</evidence>
<accession>A0A835U5K8</accession>
<evidence type="ECO:0000256" key="5">
    <source>
        <dbReference type="ARBA" id="ARBA00008372"/>
    </source>
</evidence>
<evidence type="ECO:0000256" key="4">
    <source>
        <dbReference type="ARBA" id="ARBA00004496"/>
    </source>
</evidence>
<keyword evidence="14" id="KW-0805">Transcription regulation</keyword>
<evidence type="ECO:0000256" key="10">
    <source>
        <dbReference type="ARBA" id="ARBA00022723"/>
    </source>
</evidence>
<evidence type="ECO:0000313" key="21">
    <source>
        <dbReference type="Proteomes" id="UP000639772"/>
    </source>
</evidence>
<keyword evidence="11" id="KW-0378">Hydrolase</keyword>
<comment type="caution">
    <text evidence="19">The sequence shown here is derived from an EMBL/GenBank/DDBJ whole genome shotgun (WGS) entry which is preliminary data.</text>
</comment>
<dbReference type="SUPFAM" id="SSF53098">
    <property type="entry name" value="Ribonuclease H-like"/>
    <property type="match status" value="1"/>
</dbReference>
<comment type="cofactor">
    <cofactor evidence="2">
        <name>a divalent metal cation</name>
        <dbReference type="ChEBI" id="CHEBI:60240"/>
    </cofactor>
</comment>
<evidence type="ECO:0000256" key="13">
    <source>
        <dbReference type="ARBA" id="ARBA00022884"/>
    </source>
</evidence>
<comment type="catalytic activity">
    <reaction evidence="1">
        <text>Exonucleolytic cleavage of poly(A) to 5'-AMP.</text>
        <dbReference type="EC" id="3.1.13.4"/>
    </reaction>
</comment>
<evidence type="ECO:0000256" key="15">
    <source>
        <dbReference type="ARBA" id="ARBA00023163"/>
    </source>
</evidence>
<evidence type="ECO:0000256" key="16">
    <source>
        <dbReference type="ARBA" id="ARBA00023242"/>
    </source>
</evidence>
<dbReference type="GO" id="GO:0005737">
    <property type="term" value="C:cytoplasm"/>
    <property type="evidence" value="ECO:0007669"/>
    <property type="project" value="UniProtKB-SubCell"/>
</dbReference>
<keyword evidence="10" id="KW-0479">Metal-binding</keyword>
<comment type="similarity">
    <text evidence="5">Belongs to the CAF1 family.</text>
</comment>
<evidence type="ECO:0000256" key="2">
    <source>
        <dbReference type="ARBA" id="ARBA00001968"/>
    </source>
</evidence>
<evidence type="ECO:0000256" key="1">
    <source>
        <dbReference type="ARBA" id="ARBA00001663"/>
    </source>
</evidence>
<evidence type="ECO:0000256" key="14">
    <source>
        <dbReference type="ARBA" id="ARBA00023015"/>
    </source>
</evidence>
<keyword evidence="13" id="KW-0694">RNA-binding</keyword>
<keyword evidence="16" id="KW-0539">Nucleus</keyword>
<dbReference type="InterPro" id="IPR006941">
    <property type="entry name" value="RNase_CAF1"/>
</dbReference>
<dbReference type="Pfam" id="PF04857">
    <property type="entry name" value="CAF1"/>
    <property type="match status" value="1"/>
</dbReference>
<dbReference type="GO" id="GO:0046872">
    <property type="term" value="F:metal ion binding"/>
    <property type="evidence" value="ECO:0007669"/>
    <property type="project" value="UniProtKB-KW"/>
</dbReference>
<dbReference type="PANTHER" id="PTHR10797">
    <property type="entry name" value="CCR4-NOT TRANSCRIPTION COMPLEX SUBUNIT"/>
    <property type="match status" value="1"/>
</dbReference>
<keyword evidence="8" id="KW-0963">Cytoplasm</keyword>
<dbReference type="InterPro" id="IPR039637">
    <property type="entry name" value="CNOT7/CNOT8/Pop2"/>
</dbReference>
<dbReference type="Proteomes" id="UP000639772">
    <property type="component" value="Unassembled WGS sequence"/>
</dbReference>
<reference evidence="20 21" key="1">
    <citation type="journal article" date="2020" name="Nat. Food">
        <title>A phased Vanilla planifolia genome enables genetic improvement of flavour and production.</title>
        <authorList>
            <person name="Hasing T."/>
            <person name="Tang H."/>
            <person name="Brym M."/>
            <person name="Khazi F."/>
            <person name="Huang T."/>
            <person name="Chambers A.H."/>
        </authorList>
    </citation>
    <scope>NUCLEOTIDE SEQUENCE [LARGE SCALE GENOMIC DNA]</scope>
    <source>
        <tissue evidence="19">Leaf</tissue>
    </source>
</reference>
<dbReference type="EMBL" id="JADCNM010000200">
    <property type="protein sequence ID" value="KAG0449195.1"/>
    <property type="molecule type" value="Genomic_DNA"/>
</dbReference>
<evidence type="ECO:0000256" key="3">
    <source>
        <dbReference type="ARBA" id="ARBA00004123"/>
    </source>
</evidence>
<keyword evidence="20" id="KW-1185">Reference proteome</keyword>
<dbReference type="OrthoDB" id="1164111at2759"/>
<evidence type="ECO:0000256" key="11">
    <source>
        <dbReference type="ARBA" id="ARBA00022801"/>
    </source>
</evidence>
<dbReference type="EC" id="3.1.13.4" evidence="7"/>
<name>A0A835U5K8_VANPL</name>
<dbReference type="GO" id="GO:0005634">
    <property type="term" value="C:nucleus"/>
    <property type="evidence" value="ECO:0007669"/>
    <property type="project" value="UniProtKB-SubCell"/>
</dbReference>
<evidence type="ECO:0000256" key="8">
    <source>
        <dbReference type="ARBA" id="ARBA00022490"/>
    </source>
</evidence>
<dbReference type="GO" id="GO:0030014">
    <property type="term" value="C:CCR4-NOT complex"/>
    <property type="evidence" value="ECO:0007669"/>
    <property type="project" value="InterPro"/>
</dbReference>
<evidence type="ECO:0000256" key="7">
    <source>
        <dbReference type="ARBA" id="ARBA00012161"/>
    </source>
</evidence>
<evidence type="ECO:0000256" key="6">
    <source>
        <dbReference type="ARBA" id="ARBA00011757"/>
    </source>
</evidence>
<dbReference type="EMBL" id="JADCNL010000199">
    <property type="protein sequence ID" value="KAG0449227.1"/>
    <property type="molecule type" value="Genomic_DNA"/>
</dbReference>
<keyword evidence="12" id="KW-0269">Exonuclease</keyword>
<comment type="function">
    <text evidence="17">Ubiquitous transcription factor required for a diverse set of processes. It is a component of the CCR4 complex involved in the control of gene expression.</text>
</comment>
<keyword evidence="15" id="KW-0804">Transcription</keyword>
<keyword evidence="9" id="KW-0540">Nuclease</keyword>
<dbReference type="InterPro" id="IPR036397">
    <property type="entry name" value="RNaseH_sf"/>
</dbReference>
<gene>
    <name evidence="18" type="ORF">HPP92_027439</name>
    <name evidence="19" type="ORF">HPP92_027466</name>
</gene>
<protein>
    <recommendedName>
        <fullName evidence="7">poly(A)-specific ribonuclease</fullName>
        <ecNumber evidence="7">3.1.13.4</ecNumber>
    </recommendedName>
</protein>
<comment type="subcellular location">
    <subcellularLocation>
        <location evidence="4">Cytoplasm</location>
    </subcellularLocation>
    <subcellularLocation>
        <location evidence="3">Nucleus</location>
    </subcellularLocation>
</comment>
<dbReference type="GO" id="GO:0003723">
    <property type="term" value="F:RNA binding"/>
    <property type="evidence" value="ECO:0007669"/>
    <property type="project" value="UniProtKB-KW"/>
</dbReference>
<dbReference type="Gene3D" id="3.30.420.10">
    <property type="entry name" value="Ribonuclease H-like superfamily/Ribonuclease H"/>
    <property type="match status" value="1"/>
</dbReference>
<sequence length="278" mass="31182">MADVPKREGEIRIRRVWAENLETEFDLIRGCTERFHLAAMDTEFPGVVHRPSSCYNILTPSERYAFLKANVDSLHLIQVGLALSDTDGNLPDLGIPGAGFVWEFNFRDFDLYRDDYSLQSIDLLLANGIDFEKNRANGVDSHRFAELLMSSGLICNDSGVSWVTFHSVYDFGYLIKILTRRKLPRSMRDFLGLVVIFFGDKVFDLKHVIKDCDGLYGGLDSVAKSIGVNRAVGKCHHAGSDSLLTLQTFLKLKSEFFAEKNGMDEYAGVLYGLETSAS</sequence>
<evidence type="ECO:0000313" key="20">
    <source>
        <dbReference type="Proteomes" id="UP000636800"/>
    </source>
</evidence>
<dbReference type="GO" id="GO:0004535">
    <property type="term" value="F:poly(A)-specific ribonuclease activity"/>
    <property type="evidence" value="ECO:0007669"/>
    <property type="project" value="UniProtKB-EC"/>
</dbReference>